<dbReference type="AlphaFoldDB" id="A0A1F4Z648"/>
<protein>
    <submittedName>
        <fullName evidence="1">Uncharacterized protein</fullName>
    </submittedName>
</protein>
<dbReference type="EMBL" id="MEXM01000008">
    <property type="protein sequence ID" value="OGD01588.1"/>
    <property type="molecule type" value="Genomic_DNA"/>
</dbReference>
<name>A0A1F4Z648_9BACT</name>
<dbReference type="Proteomes" id="UP000176822">
    <property type="component" value="Unassembled WGS sequence"/>
</dbReference>
<gene>
    <name evidence="1" type="ORF">A2972_00395</name>
</gene>
<organism evidence="1 2">
    <name type="scientific">Candidatus Amesbacteria bacterium RIFCSPLOWO2_01_FULL_47_33</name>
    <dbReference type="NCBI Taxonomy" id="1797258"/>
    <lineage>
        <taxon>Bacteria</taxon>
        <taxon>Candidatus Amesiibacteriota</taxon>
    </lineage>
</organism>
<proteinExistence type="predicted"/>
<accession>A0A1F4Z648</accession>
<evidence type="ECO:0000313" key="1">
    <source>
        <dbReference type="EMBL" id="OGD01588.1"/>
    </source>
</evidence>
<comment type="caution">
    <text evidence="1">The sequence shown here is derived from an EMBL/GenBank/DDBJ whole genome shotgun (WGS) entry which is preliminary data.</text>
</comment>
<reference evidence="1 2" key="1">
    <citation type="journal article" date="2016" name="Nat. Commun.">
        <title>Thousands of microbial genomes shed light on interconnected biogeochemical processes in an aquifer system.</title>
        <authorList>
            <person name="Anantharaman K."/>
            <person name="Brown C.T."/>
            <person name="Hug L.A."/>
            <person name="Sharon I."/>
            <person name="Castelle C.J."/>
            <person name="Probst A.J."/>
            <person name="Thomas B.C."/>
            <person name="Singh A."/>
            <person name="Wilkins M.J."/>
            <person name="Karaoz U."/>
            <person name="Brodie E.L."/>
            <person name="Williams K.H."/>
            <person name="Hubbard S.S."/>
            <person name="Banfield J.F."/>
        </authorList>
    </citation>
    <scope>NUCLEOTIDE SEQUENCE [LARGE SCALE GENOMIC DNA]</scope>
</reference>
<sequence length="113" mass="12429">MCPQIEIQMRTGCLPNEESLPTGIIAKTPDETGVYYTQTKTPYQLVVDMDPLENRSGKPEIAVSSPLFIGHERQPGGEETYWGPSRKVVSLNTHGEGSTALSATQKLIVRLNK</sequence>
<evidence type="ECO:0000313" key="2">
    <source>
        <dbReference type="Proteomes" id="UP000176822"/>
    </source>
</evidence>